<organism evidence="1 2">
    <name type="scientific">Lipomyces orientalis</name>
    <dbReference type="NCBI Taxonomy" id="1233043"/>
    <lineage>
        <taxon>Eukaryota</taxon>
        <taxon>Fungi</taxon>
        <taxon>Dikarya</taxon>
        <taxon>Ascomycota</taxon>
        <taxon>Saccharomycotina</taxon>
        <taxon>Lipomycetes</taxon>
        <taxon>Lipomycetales</taxon>
        <taxon>Lipomycetaceae</taxon>
        <taxon>Lipomyces</taxon>
    </lineage>
</organism>
<evidence type="ECO:0000313" key="2">
    <source>
        <dbReference type="Proteomes" id="UP001489719"/>
    </source>
</evidence>
<accession>A0ACC3TSK8</accession>
<dbReference type="Proteomes" id="UP001489719">
    <property type="component" value="Unassembled WGS sequence"/>
</dbReference>
<sequence length="204" mass="22934">MPRELTEDEIDNLIYSARVDDLVTLKLIIERLSSELNQSESQVLLQAVDPYSKSSPLHMACANGHLDIVEYILSKFSSRISDSSHSIVKLKNDSGNTPLHWACLNGHQKIIEKLCDSGADPFEKNLAGQDCFFQAENNEKLDVVDYLLQRYQEVLYEEEDTKTEPIDTETTAHGPSESHPEECDPETNAINGKLENLDVQENGI</sequence>
<gene>
    <name evidence="1" type="ORF">V1517DRAFT_287835</name>
</gene>
<proteinExistence type="predicted"/>
<evidence type="ECO:0000313" key="1">
    <source>
        <dbReference type="EMBL" id="KAK9324129.1"/>
    </source>
</evidence>
<protein>
    <submittedName>
        <fullName evidence="1">Ankyrin repeat-containing domain protein</fullName>
    </submittedName>
</protein>
<name>A0ACC3TSK8_9ASCO</name>
<dbReference type="EMBL" id="MU970053">
    <property type="protein sequence ID" value="KAK9324129.1"/>
    <property type="molecule type" value="Genomic_DNA"/>
</dbReference>
<comment type="caution">
    <text evidence="1">The sequence shown here is derived from an EMBL/GenBank/DDBJ whole genome shotgun (WGS) entry which is preliminary data.</text>
</comment>
<keyword evidence="2" id="KW-1185">Reference proteome</keyword>
<reference evidence="2" key="1">
    <citation type="journal article" date="2024" name="Front. Bioeng. Biotechnol.">
        <title>Genome-scale model development and genomic sequencing of the oleaginous clade Lipomyces.</title>
        <authorList>
            <person name="Czajka J.J."/>
            <person name="Han Y."/>
            <person name="Kim J."/>
            <person name="Mondo S.J."/>
            <person name="Hofstad B.A."/>
            <person name="Robles A."/>
            <person name="Haridas S."/>
            <person name="Riley R."/>
            <person name="LaButti K."/>
            <person name="Pangilinan J."/>
            <person name="Andreopoulos W."/>
            <person name="Lipzen A."/>
            <person name="Yan J."/>
            <person name="Wang M."/>
            <person name="Ng V."/>
            <person name="Grigoriev I.V."/>
            <person name="Spatafora J.W."/>
            <person name="Magnuson J.K."/>
            <person name="Baker S.E."/>
            <person name="Pomraning K.R."/>
        </authorList>
    </citation>
    <scope>NUCLEOTIDE SEQUENCE [LARGE SCALE GENOMIC DNA]</scope>
    <source>
        <strain evidence="2">CBS 10300</strain>
    </source>
</reference>